<keyword evidence="2" id="KW-1185">Reference proteome</keyword>
<comment type="caution">
    <text evidence="1">The sequence shown here is derived from an EMBL/GenBank/DDBJ whole genome shotgun (WGS) entry which is preliminary data.</text>
</comment>
<accession>A0ABX4GEL7</accession>
<evidence type="ECO:0008006" key="3">
    <source>
        <dbReference type="Google" id="ProtNLM"/>
    </source>
</evidence>
<gene>
    <name evidence="1" type="ORF">CJF38_23245</name>
</gene>
<feature type="non-terminal residue" evidence="1">
    <location>
        <position position="1"/>
    </location>
</feature>
<dbReference type="Proteomes" id="UP000216897">
    <property type="component" value="Unassembled WGS sequence"/>
</dbReference>
<evidence type="ECO:0000313" key="1">
    <source>
        <dbReference type="EMBL" id="OZY50770.1"/>
    </source>
</evidence>
<feature type="non-terminal residue" evidence="1">
    <location>
        <position position="113"/>
    </location>
</feature>
<dbReference type="EMBL" id="NQKG01000078">
    <property type="protein sequence ID" value="OZY50770.1"/>
    <property type="molecule type" value="Genomic_DNA"/>
</dbReference>
<organism evidence="1 2">
    <name type="scientific">Pseudomonas lundensis</name>
    <dbReference type="NCBI Taxonomy" id="86185"/>
    <lineage>
        <taxon>Bacteria</taxon>
        <taxon>Pseudomonadati</taxon>
        <taxon>Pseudomonadota</taxon>
        <taxon>Gammaproteobacteria</taxon>
        <taxon>Pseudomonadales</taxon>
        <taxon>Pseudomonadaceae</taxon>
        <taxon>Pseudomonas</taxon>
    </lineage>
</organism>
<sequence length="113" mass="12260">PSTYRAGTAEYIYPGMHSDVGGGYPPGDQGKASQGEKEVVSQLALHHMYAEAYKVGAPLQAPPEAFNAALMNERPWLVMSDTTSLEFDVGPTVITRFNAWLNAMDNGPLEEVM</sequence>
<evidence type="ECO:0000313" key="2">
    <source>
        <dbReference type="Proteomes" id="UP000216897"/>
    </source>
</evidence>
<protein>
    <recommendedName>
        <fullName evidence="3">DUF2235 domain-containing protein</fullName>
    </recommendedName>
</protein>
<reference evidence="1 2" key="1">
    <citation type="submission" date="2017-08" db="EMBL/GenBank/DDBJ databases">
        <title>Genomic and metabolic characterisation of spoilage-associated Pseudomonas species.</title>
        <authorList>
            <person name="Stanborough T."/>
            <person name="Fegan N."/>
            <person name="Powell S.M."/>
            <person name="Singh T."/>
            <person name="Tamplin M.L."/>
            <person name="Chandry P.S."/>
        </authorList>
    </citation>
    <scope>NUCLEOTIDE SEQUENCE [LARGE SCALE GENOMIC DNA]</scope>
    <source>
        <strain evidence="1 2">L1814</strain>
    </source>
</reference>
<name>A0ABX4GEL7_9PSED</name>
<proteinExistence type="predicted"/>